<dbReference type="InterPro" id="IPR023885">
    <property type="entry name" value="4Fe4S-binding_SPASM_dom"/>
</dbReference>
<accession>A0ABV5GKD1</accession>
<keyword evidence="3" id="KW-1185">Reference proteome</keyword>
<reference evidence="2 3" key="1">
    <citation type="submission" date="2024-09" db="EMBL/GenBank/DDBJ databases">
        <authorList>
            <person name="Sun Q."/>
            <person name="Mori K."/>
        </authorList>
    </citation>
    <scope>NUCLEOTIDE SEQUENCE [LARGE SCALE GENOMIC DNA]</scope>
    <source>
        <strain evidence="2 3">CECT 7955</strain>
    </source>
</reference>
<proteinExistence type="predicted"/>
<dbReference type="NCBIfam" id="TIGR04085">
    <property type="entry name" value="rSAM_more_4Fe4S"/>
    <property type="match status" value="1"/>
</dbReference>
<evidence type="ECO:0000313" key="3">
    <source>
        <dbReference type="Proteomes" id="UP001589607"/>
    </source>
</evidence>
<organism evidence="2 3">
    <name type="scientific">Flavobacterium jumunjinense</name>
    <dbReference type="NCBI Taxonomy" id="998845"/>
    <lineage>
        <taxon>Bacteria</taxon>
        <taxon>Pseudomonadati</taxon>
        <taxon>Bacteroidota</taxon>
        <taxon>Flavobacteriia</taxon>
        <taxon>Flavobacteriales</taxon>
        <taxon>Flavobacteriaceae</taxon>
        <taxon>Flavobacterium</taxon>
    </lineage>
</organism>
<dbReference type="InterPro" id="IPR058240">
    <property type="entry name" value="rSAM_sf"/>
</dbReference>
<dbReference type="Pfam" id="PF13186">
    <property type="entry name" value="SPASM"/>
    <property type="match status" value="1"/>
</dbReference>
<dbReference type="NCBIfam" id="TIGR04193">
    <property type="entry name" value="SPASM_w_grasp"/>
    <property type="match status" value="1"/>
</dbReference>
<dbReference type="SUPFAM" id="SSF102114">
    <property type="entry name" value="Radical SAM enzymes"/>
    <property type="match status" value="1"/>
</dbReference>
<dbReference type="InterPro" id="IPR026497">
    <property type="entry name" value="GRASP-with-SPASM"/>
</dbReference>
<comment type="caution">
    <text evidence="2">The sequence shown here is derived from an EMBL/GenBank/DDBJ whole genome shotgun (WGS) entry which is preliminary data.</text>
</comment>
<sequence>MTYKLFANCIPVKGSSKSIIMDIQRNNYKNIPNSLFEILSQNEILDFEKLKIEFNNTNIINEYKNFLIKNEFLFECSINEVQKFPRIATTFEKPYHISNAVIEFSEESFLNLSAIKESFDNLGIQDCFLIFYEENNQKLLNFLELFNDSRLLSIQIITKYSPNINYQKISTKYPRLTNVILHSSLKNKKKEFITYTTKKMSNFNFCGAINGYFTINIDTFTESLNHNSCLNRKITIDKDGNIKNCPSMVQSFGNIKDTTLEEALQHKDFKKYWNITKDQIEVCKDCEFRHMCTDCRAYVEDPENQYSKPLKCGYSPYTNEWEEWSTNPLKQKAIEYYGMQELVKG</sequence>
<gene>
    <name evidence="2" type="primary">gwsS</name>
    <name evidence="2" type="ORF">ACFFVF_04840</name>
</gene>
<feature type="domain" description="4Fe4S-binding SPASM" evidence="1">
    <location>
        <begin position="230"/>
        <end position="287"/>
    </location>
</feature>
<dbReference type="RefSeq" id="WP_236456539.1">
    <property type="nucleotide sequence ID" value="NZ_CBCSGE010000011.1"/>
</dbReference>
<dbReference type="Gene3D" id="3.20.20.70">
    <property type="entry name" value="Aldolase class I"/>
    <property type="match status" value="1"/>
</dbReference>
<evidence type="ECO:0000259" key="1">
    <source>
        <dbReference type="Pfam" id="PF13186"/>
    </source>
</evidence>
<evidence type="ECO:0000313" key="2">
    <source>
        <dbReference type="EMBL" id="MFB9095831.1"/>
    </source>
</evidence>
<dbReference type="InterPro" id="IPR013785">
    <property type="entry name" value="Aldolase_TIM"/>
</dbReference>
<dbReference type="Proteomes" id="UP001589607">
    <property type="component" value="Unassembled WGS sequence"/>
</dbReference>
<protein>
    <submittedName>
        <fullName evidence="2">Grasp-with-spasm system SPASM domain peptide maturase</fullName>
    </submittedName>
</protein>
<dbReference type="EMBL" id="JBHMEY010000010">
    <property type="protein sequence ID" value="MFB9095831.1"/>
    <property type="molecule type" value="Genomic_DNA"/>
</dbReference>
<name>A0ABV5GKD1_9FLAO</name>